<name>A0A2K2H6U1_9BACT</name>
<dbReference type="InterPro" id="IPR002035">
    <property type="entry name" value="VWF_A"/>
</dbReference>
<proteinExistence type="predicted"/>
<dbReference type="Gene3D" id="3.40.50.410">
    <property type="entry name" value="von Willebrand factor, type A domain"/>
    <property type="match status" value="1"/>
</dbReference>
<evidence type="ECO:0000256" key="1">
    <source>
        <dbReference type="SAM" id="MobiDB-lite"/>
    </source>
</evidence>
<keyword evidence="2" id="KW-0472">Membrane</keyword>
<dbReference type="InterPro" id="IPR036465">
    <property type="entry name" value="vWFA_dom_sf"/>
</dbReference>
<comment type="caution">
    <text evidence="5">The sequence shown here is derived from an EMBL/GenBank/DDBJ whole genome shotgun (WGS) entry which is preliminary data.</text>
</comment>
<feature type="transmembrane region" description="Helical" evidence="2">
    <location>
        <begin position="587"/>
        <end position="606"/>
    </location>
</feature>
<dbReference type="SMART" id="SM00327">
    <property type="entry name" value="VWA"/>
    <property type="match status" value="1"/>
</dbReference>
<dbReference type="InterPro" id="IPR013694">
    <property type="entry name" value="VIT"/>
</dbReference>
<feature type="compositionally biased region" description="Basic and acidic residues" evidence="1">
    <location>
        <begin position="549"/>
        <end position="558"/>
    </location>
</feature>
<evidence type="ECO:0000259" key="3">
    <source>
        <dbReference type="PROSITE" id="PS50234"/>
    </source>
</evidence>
<dbReference type="PANTHER" id="PTHR45737:SF6">
    <property type="entry name" value="VON WILLEBRAND FACTOR A DOMAIN-CONTAINING PROTEIN 5A"/>
    <property type="match status" value="1"/>
</dbReference>
<feature type="domain" description="VWFA" evidence="3">
    <location>
        <begin position="237"/>
        <end position="406"/>
    </location>
</feature>
<dbReference type="Proteomes" id="UP000236340">
    <property type="component" value="Unassembled WGS sequence"/>
</dbReference>
<evidence type="ECO:0000256" key="2">
    <source>
        <dbReference type="SAM" id="Phobius"/>
    </source>
</evidence>
<dbReference type="PROSITE" id="PS51468">
    <property type="entry name" value="VIT"/>
    <property type="match status" value="1"/>
</dbReference>
<gene>
    <name evidence="5" type="ORF">C2E25_14885</name>
</gene>
<evidence type="ECO:0000313" key="5">
    <source>
        <dbReference type="EMBL" id="PNU18967.1"/>
    </source>
</evidence>
<dbReference type="EMBL" id="PPFX01000044">
    <property type="protein sequence ID" value="PNU18967.1"/>
    <property type="molecule type" value="Genomic_DNA"/>
</dbReference>
<dbReference type="PANTHER" id="PTHR45737">
    <property type="entry name" value="VON WILLEBRAND FACTOR A DOMAIN-CONTAINING PROTEIN 5A"/>
    <property type="match status" value="1"/>
</dbReference>
<dbReference type="AlphaFoldDB" id="A0A2K2H6U1"/>
<dbReference type="Pfam" id="PF00092">
    <property type="entry name" value="VWA"/>
    <property type="match status" value="1"/>
</dbReference>
<organism evidence="5 6">
    <name type="scientific">Geothermobacter hydrogeniphilus</name>
    <dbReference type="NCBI Taxonomy" id="1969733"/>
    <lineage>
        <taxon>Bacteria</taxon>
        <taxon>Pseudomonadati</taxon>
        <taxon>Thermodesulfobacteriota</taxon>
        <taxon>Desulfuromonadia</taxon>
        <taxon>Desulfuromonadales</taxon>
        <taxon>Geothermobacteraceae</taxon>
        <taxon>Geothermobacter</taxon>
    </lineage>
</organism>
<evidence type="ECO:0000313" key="6">
    <source>
        <dbReference type="Proteomes" id="UP000236340"/>
    </source>
</evidence>
<keyword evidence="2" id="KW-0812">Transmembrane</keyword>
<accession>A0A2K2H6U1</accession>
<dbReference type="OrthoDB" id="9784383at2"/>
<dbReference type="PROSITE" id="PS50234">
    <property type="entry name" value="VWFA"/>
    <property type="match status" value="1"/>
</dbReference>
<keyword evidence="2" id="KW-1133">Transmembrane helix</keyword>
<evidence type="ECO:0000259" key="4">
    <source>
        <dbReference type="PROSITE" id="PS51468"/>
    </source>
</evidence>
<protein>
    <submittedName>
        <fullName evidence="5">VWA domain-containing protein</fullName>
    </submittedName>
</protein>
<dbReference type="RefSeq" id="WP_103116516.1">
    <property type="nucleotide sequence ID" value="NZ_PPFX01000044.1"/>
</dbReference>
<sequence length="614" mass="67383">MRCHHPNPFCLLLTRLVVGLLLTLAFAAPGLAAGLLKPLNGGSPLAITSHQVEVVINNGFARTEIDQTFSNPADAPLEALYTFPLPKQASLSELSMWVAEQERIGEVVEKEKARQLYEAEKAAGKQAALSEKNDFKTFETRVGNIPPGGEVRIRMVYYQPLEIDLNVGRYLYPLAEGNVDEEQLQFWSVDDRVSGSFRFHLQLKSAFPVKDVRLPGLQNEAVINQAAGTGEQGNGNDYEVTIDRPAGSMGGHKIATLADGVSRVLGQLRSNDRFRLITFNTRARDLTGGFVPADPGRVQDWIKRVKTIQAGGGTNLFAGLKAGYRNLDADRTSATILVTDGVANVGETEHRAFLRLLKKYDVRLFTFVIGNSANQPLLDRLAGDSGGFAMNISDSDDITGRLLQAKAKVLHQCLRDVKLEIRGGQVQLDAPQTLGNLYAGQQLILFGRYSTPGEIGITLKAKISGREQSWRTTAILPKVDTDNPELERLRALEKIEQTMQQIREQGETDALRSKVVDLGLNSSLVTDYTSMLVVTDDVLESHGIEKRNADRVQRERRAQQLKTTRPAKSYRVDNQGKGAFGGRSAPGLGLGSGPVGPLGVALLAWLRRRRNQLK</sequence>
<dbReference type="SUPFAM" id="SSF53300">
    <property type="entry name" value="vWA-like"/>
    <property type="match status" value="1"/>
</dbReference>
<feature type="region of interest" description="Disordered" evidence="1">
    <location>
        <begin position="549"/>
        <end position="588"/>
    </location>
</feature>
<feature type="domain" description="VIT" evidence="4">
    <location>
        <begin position="31"/>
        <end position="159"/>
    </location>
</feature>
<dbReference type="SMART" id="SM00609">
    <property type="entry name" value="VIT"/>
    <property type="match status" value="1"/>
</dbReference>
<reference evidence="5 6" key="1">
    <citation type="journal article" date="2018" name="Genome Announc.">
        <title>Genome Sequence of Geothermobacter sp. HR-1 Iron Reducer from the Loihi Seamount.</title>
        <authorList>
            <person name="Smith H."/>
            <person name="Abuyen K."/>
            <person name="Tremblay J."/>
            <person name="Savalia P."/>
            <person name="Perez-Rodriguez I."/>
            <person name="Emerson D."/>
            <person name="Tully B."/>
            <person name="Amend J."/>
        </authorList>
    </citation>
    <scope>NUCLEOTIDE SEQUENCE [LARGE SCALE GENOMIC DNA]</scope>
    <source>
        <strain evidence="5 6">HR-1</strain>
    </source>
</reference>
<dbReference type="Pfam" id="PF08487">
    <property type="entry name" value="VIT"/>
    <property type="match status" value="1"/>
</dbReference>